<evidence type="ECO:0000256" key="1">
    <source>
        <dbReference type="SAM" id="MobiDB-lite"/>
    </source>
</evidence>
<evidence type="ECO:0000313" key="2">
    <source>
        <dbReference type="EMBL" id="TPG31751.1"/>
    </source>
</evidence>
<keyword evidence="3" id="KW-1185">Reference proteome</keyword>
<protein>
    <submittedName>
        <fullName evidence="2">HK97 gp10 family phage protein</fullName>
    </submittedName>
</protein>
<feature type="region of interest" description="Disordered" evidence="1">
    <location>
        <begin position="108"/>
        <end position="133"/>
    </location>
</feature>
<organism evidence="2 3">
    <name type="scientific">Mycolicibacterium hodleri</name>
    <dbReference type="NCBI Taxonomy" id="49897"/>
    <lineage>
        <taxon>Bacteria</taxon>
        <taxon>Bacillati</taxon>
        <taxon>Actinomycetota</taxon>
        <taxon>Actinomycetes</taxon>
        <taxon>Mycobacteriales</taxon>
        <taxon>Mycobacteriaceae</taxon>
        <taxon>Mycolicibacterium</taxon>
    </lineage>
</organism>
<dbReference type="RefSeq" id="WP_140696022.1">
    <property type="nucleotide sequence ID" value="NZ_RCZG01000011.1"/>
</dbReference>
<comment type="caution">
    <text evidence="2">The sequence shown here is derived from an EMBL/GenBank/DDBJ whole genome shotgun (WGS) entry which is preliminary data.</text>
</comment>
<dbReference type="OrthoDB" id="4775182at2"/>
<gene>
    <name evidence="2" type="ORF">EAH80_22795</name>
</gene>
<accession>A0A502E5K4</accession>
<name>A0A502E5K4_9MYCO</name>
<evidence type="ECO:0000313" key="3">
    <source>
        <dbReference type="Proteomes" id="UP000320095"/>
    </source>
</evidence>
<reference evidence="2 3" key="1">
    <citation type="journal article" date="2019" name="Environ. Microbiol.">
        <title>Species interactions and distinct microbial communities in high Arctic permafrost affected cryosols are associated with the CH4 and CO2 gas fluxes.</title>
        <authorList>
            <person name="Altshuler I."/>
            <person name="Hamel J."/>
            <person name="Turney S."/>
            <person name="Magnuson E."/>
            <person name="Levesque R."/>
            <person name="Greer C."/>
            <person name="Whyte L.G."/>
        </authorList>
    </citation>
    <scope>NUCLEOTIDE SEQUENCE [LARGE SCALE GENOMIC DNA]</scope>
    <source>
        <strain evidence="2 3">S5.20</strain>
    </source>
</reference>
<dbReference type="Proteomes" id="UP000320095">
    <property type="component" value="Unassembled WGS sequence"/>
</dbReference>
<dbReference type="EMBL" id="RCZG01000011">
    <property type="protein sequence ID" value="TPG31751.1"/>
    <property type="molecule type" value="Genomic_DNA"/>
</dbReference>
<proteinExistence type="predicted"/>
<sequence length="133" mass="14546">MSWIGHLEELASVGLTPADIERAVGESPAVRAEVIRMAELAAKTWQEIWDGEGPHPEQTGAYRESFTITYDTKPSGEFSATVRTKRPNAHWLEYGTSKMAEFAPARKTIERLNGQQSGHSSRKDSGGDVGSVS</sequence>
<dbReference type="AlphaFoldDB" id="A0A502E5K4"/>